<evidence type="ECO:0000256" key="1">
    <source>
        <dbReference type="SAM" id="MobiDB-lite"/>
    </source>
</evidence>
<reference evidence="2 3" key="1">
    <citation type="submission" date="2020-12" db="EMBL/GenBank/DDBJ databases">
        <title>De novo assembly of Tibetan sheep genome.</title>
        <authorList>
            <person name="Li X."/>
        </authorList>
    </citation>
    <scope>NUCLEOTIDE SEQUENCE [LARGE SCALE GENOMIC DNA]</scope>
    <source>
        <tissue evidence="2">Heart</tissue>
    </source>
</reference>
<proteinExistence type="predicted"/>
<accession>A0A836D001</accession>
<feature type="compositionally biased region" description="Polar residues" evidence="1">
    <location>
        <begin position="14"/>
        <end position="27"/>
    </location>
</feature>
<organism evidence="2 3">
    <name type="scientific">Ovis aries</name>
    <name type="common">Sheep</name>
    <dbReference type="NCBI Taxonomy" id="9940"/>
    <lineage>
        <taxon>Eukaryota</taxon>
        <taxon>Metazoa</taxon>
        <taxon>Chordata</taxon>
        <taxon>Craniata</taxon>
        <taxon>Vertebrata</taxon>
        <taxon>Euteleostomi</taxon>
        <taxon>Mammalia</taxon>
        <taxon>Eutheria</taxon>
        <taxon>Laurasiatheria</taxon>
        <taxon>Artiodactyla</taxon>
        <taxon>Ruminantia</taxon>
        <taxon>Pecora</taxon>
        <taxon>Bovidae</taxon>
        <taxon>Caprinae</taxon>
        <taxon>Ovis</taxon>
    </lineage>
</organism>
<evidence type="ECO:0000313" key="2">
    <source>
        <dbReference type="EMBL" id="KAG5201556.1"/>
    </source>
</evidence>
<dbReference type="AlphaFoldDB" id="A0A836D001"/>
<protein>
    <submittedName>
        <fullName evidence="2">Uncharacterized protein</fullName>
    </submittedName>
</protein>
<dbReference type="EMBL" id="JAEMGP010000013">
    <property type="protein sequence ID" value="KAG5201556.1"/>
    <property type="molecule type" value="Genomic_DNA"/>
</dbReference>
<evidence type="ECO:0000313" key="3">
    <source>
        <dbReference type="Proteomes" id="UP000664991"/>
    </source>
</evidence>
<comment type="caution">
    <text evidence="2">The sequence shown here is derived from an EMBL/GenBank/DDBJ whole genome shotgun (WGS) entry which is preliminary data.</text>
</comment>
<feature type="region of interest" description="Disordered" evidence="1">
    <location>
        <begin position="1"/>
        <end position="31"/>
    </location>
</feature>
<name>A0A836D001_SHEEP</name>
<sequence>MRSLSERTALSLGKDTNTCHEQGQTSDLYPGPEVMEQLLNPPWSLESPGLVFPAPPEPQKPSFWECCLKRYIFNKSQHILVTAESEGTCSEE</sequence>
<gene>
    <name evidence="2" type="ORF">JEQ12_004319</name>
</gene>
<dbReference type="Proteomes" id="UP000664991">
    <property type="component" value="Unassembled WGS sequence"/>
</dbReference>